<dbReference type="AlphaFoldDB" id="A0A9P6QSB5"/>
<dbReference type="EMBL" id="JAAAIN010003247">
    <property type="protein sequence ID" value="KAG0286764.1"/>
    <property type="molecule type" value="Genomic_DNA"/>
</dbReference>
<name>A0A9P6QSB5_9FUNG</name>
<evidence type="ECO:0000313" key="2">
    <source>
        <dbReference type="EMBL" id="KAG0286764.1"/>
    </source>
</evidence>
<evidence type="ECO:0000313" key="3">
    <source>
        <dbReference type="Proteomes" id="UP000823405"/>
    </source>
</evidence>
<feature type="region of interest" description="Disordered" evidence="1">
    <location>
        <begin position="95"/>
        <end position="115"/>
    </location>
</feature>
<protein>
    <submittedName>
        <fullName evidence="2">Uncharacterized protein</fullName>
    </submittedName>
</protein>
<gene>
    <name evidence="2" type="ORF">BGZ97_007316</name>
</gene>
<reference evidence="2" key="1">
    <citation type="journal article" date="2020" name="Fungal Divers.">
        <title>Resolving the Mortierellaceae phylogeny through synthesis of multi-gene phylogenetics and phylogenomics.</title>
        <authorList>
            <person name="Vandepol N."/>
            <person name="Liber J."/>
            <person name="Desiro A."/>
            <person name="Na H."/>
            <person name="Kennedy M."/>
            <person name="Barry K."/>
            <person name="Grigoriev I.V."/>
            <person name="Miller A.N."/>
            <person name="O'Donnell K."/>
            <person name="Stajich J.E."/>
            <person name="Bonito G."/>
        </authorList>
    </citation>
    <scope>NUCLEOTIDE SEQUENCE</scope>
    <source>
        <strain evidence="2">NVP60</strain>
    </source>
</reference>
<feature type="non-terminal residue" evidence="2">
    <location>
        <position position="1"/>
    </location>
</feature>
<sequence>MSTIYTPTPVTVTFQRPKCFCGYTAVSIYPDPVTTKPSTSISDKDRPLTSNWVYECHFTPKQRGMTKPDTCNDCEEARNRSIRKYTELMVELWPRPTSSEHSSKTSNNKDNDNETLVGANIGIPSTFHGLSPLDHLRVCGFHMHALEWHHMQTVGIDQILRLVEKTRCPVFNLSVVRWLGEQIRKPTKSNLAKTTTRSSMAGTYSKSKDKDATSMIMGMELKFFHKMGCLCKKEVALARTPAPPTNASSSTATISRRSGAMSSVSATPENERQFWIVCRARAEAKSSFEIADCGGTGLWEKRAMLGSYGATTSGSGSGSSRRWRNVIPAGASMSVPAQMCSFAIPLEIANFGYNRIPIHTKVETNTWLSNWLSPPSALSLSLPRSFFTSTTSKQMIPAAKGAASTGWKLQPGVVSSKQGQLMTMRYLEQEGWPWSTPFLYKGDDQSQERETSDYSRDDYTHQQFLRWREGLRRAKQSPEKCDLESLDKELQDALAQHVIVLRSRMSADEEGYLREMDDDNLDSQFYKKLDMDAIPTVSLQLCKDCRQDTDADAAIQAEVEAEVDLELERVDRELEEVMTRHAEQVQRIMEARS</sequence>
<feature type="compositionally biased region" description="Basic and acidic residues" evidence="1">
    <location>
        <begin position="101"/>
        <end position="112"/>
    </location>
</feature>
<feature type="compositionally biased region" description="Low complexity" evidence="1">
    <location>
        <begin position="245"/>
        <end position="258"/>
    </location>
</feature>
<organism evidence="2 3">
    <name type="scientific">Linnemannia gamsii</name>
    <dbReference type="NCBI Taxonomy" id="64522"/>
    <lineage>
        <taxon>Eukaryota</taxon>
        <taxon>Fungi</taxon>
        <taxon>Fungi incertae sedis</taxon>
        <taxon>Mucoromycota</taxon>
        <taxon>Mortierellomycotina</taxon>
        <taxon>Mortierellomycetes</taxon>
        <taxon>Mortierellales</taxon>
        <taxon>Mortierellaceae</taxon>
        <taxon>Linnemannia</taxon>
    </lineage>
</organism>
<keyword evidence="3" id="KW-1185">Reference proteome</keyword>
<dbReference type="OrthoDB" id="1711136at2759"/>
<evidence type="ECO:0000256" key="1">
    <source>
        <dbReference type="SAM" id="MobiDB-lite"/>
    </source>
</evidence>
<feature type="region of interest" description="Disordered" evidence="1">
    <location>
        <begin position="240"/>
        <end position="266"/>
    </location>
</feature>
<comment type="caution">
    <text evidence="2">The sequence shown here is derived from an EMBL/GenBank/DDBJ whole genome shotgun (WGS) entry which is preliminary data.</text>
</comment>
<dbReference type="Proteomes" id="UP000823405">
    <property type="component" value="Unassembled WGS sequence"/>
</dbReference>
<proteinExistence type="predicted"/>
<accession>A0A9P6QSB5</accession>